<dbReference type="SUPFAM" id="SSF52540">
    <property type="entry name" value="P-loop containing nucleoside triphosphate hydrolases"/>
    <property type="match status" value="1"/>
</dbReference>
<keyword evidence="1" id="KW-0813">Transport</keyword>
<accession>A0A5B8ZBI5</accession>
<protein>
    <submittedName>
        <fullName evidence="6">Heme ABC exporter ATP-binding protein CcmA</fullName>
    </submittedName>
</protein>
<dbReference type="PROSITE" id="PS50893">
    <property type="entry name" value="ABC_TRANSPORTER_2"/>
    <property type="match status" value="1"/>
</dbReference>
<dbReference type="InterPro" id="IPR051782">
    <property type="entry name" value="ABC_Transporter_VariousFunc"/>
</dbReference>
<gene>
    <name evidence="6" type="primary">ccmA</name>
    <name evidence="6" type="ORF">FSZ17_18110</name>
</gene>
<dbReference type="PANTHER" id="PTHR42939:SF1">
    <property type="entry name" value="ABC TRANSPORTER ATP-BINDING PROTEIN ALBC-RELATED"/>
    <property type="match status" value="1"/>
</dbReference>
<dbReference type="Gene3D" id="3.40.50.300">
    <property type="entry name" value="P-loop containing nucleotide triphosphate hydrolases"/>
    <property type="match status" value="1"/>
</dbReference>
<dbReference type="SMART" id="SM00382">
    <property type="entry name" value="AAA"/>
    <property type="match status" value="1"/>
</dbReference>
<dbReference type="PANTHER" id="PTHR42939">
    <property type="entry name" value="ABC TRANSPORTER ATP-BINDING PROTEIN ALBC-RELATED"/>
    <property type="match status" value="1"/>
</dbReference>
<dbReference type="InterPro" id="IPR003593">
    <property type="entry name" value="AAA+_ATPase"/>
</dbReference>
<keyword evidence="2" id="KW-0547">Nucleotide-binding</keyword>
<evidence type="ECO:0000313" key="6">
    <source>
        <dbReference type="EMBL" id="QED49029.1"/>
    </source>
</evidence>
<dbReference type="Pfam" id="PF00005">
    <property type="entry name" value="ABC_tran"/>
    <property type="match status" value="1"/>
</dbReference>
<dbReference type="InterPro" id="IPR005895">
    <property type="entry name" value="ABC_transptr_haem_export_CcmA"/>
</dbReference>
<dbReference type="OrthoDB" id="9804819at2"/>
<dbReference type="RefSeq" id="WP_057772238.1">
    <property type="nucleotide sequence ID" value="NZ_CP042593.1"/>
</dbReference>
<evidence type="ECO:0000256" key="2">
    <source>
        <dbReference type="ARBA" id="ARBA00022741"/>
    </source>
</evidence>
<dbReference type="NCBIfam" id="TIGR01189">
    <property type="entry name" value="ccmA"/>
    <property type="match status" value="1"/>
</dbReference>
<dbReference type="InterPro" id="IPR003439">
    <property type="entry name" value="ABC_transporter-like_ATP-bd"/>
</dbReference>
<evidence type="ECO:0000259" key="5">
    <source>
        <dbReference type="PROSITE" id="PS50893"/>
    </source>
</evidence>
<sequence length="239" mass="26648">MLELKNMTKIIGDRIIIRNLSLAIEPGESVAILGPNGAGKSTFFKLAAGLMQPTSGDIYLNGELIKKKSQLLKQKIGYLGHESFLYTALTPLENLLFYAKLYKVKNREEKAMELLKAVGLHYFKDIPIRSFSRGMVQRLAIARVLLADPEVLLLDEPHTGLDQEAISLLNNLILEKQRKGIAILLISHDFEQVIKVCERAIILNKGKAAESRSIDRQAGLAGLKKWYDKAVSGYDDDSL</sequence>
<organism evidence="6 7">
    <name type="scientific">Cytobacillus dafuensis</name>
    <name type="common">Bacillus dafuensis</name>
    <dbReference type="NCBI Taxonomy" id="1742359"/>
    <lineage>
        <taxon>Bacteria</taxon>
        <taxon>Bacillati</taxon>
        <taxon>Bacillota</taxon>
        <taxon>Bacilli</taxon>
        <taxon>Bacillales</taxon>
        <taxon>Bacillaceae</taxon>
        <taxon>Cytobacillus</taxon>
    </lineage>
</organism>
<dbReference type="KEGG" id="bda:FSZ17_18110"/>
<proteinExistence type="predicted"/>
<evidence type="ECO:0000313" key="7">
    <source>
        <dbReference type="Proteomes" id="UP000321555"/>
    </source>
</evidence>
<dbReference type="AlphaFoldDB" id="A0A5B8ZBI5"/>
<keyword evidence="3" id="KW-0201">Cytochrome c-type biogenesis</keyword>
<reference evidence="7" key="1">
    <citation type="submission" date="2019-08" db="EMBL/GenBank/DDBJ databases">
        <authorList>
            <person name="Zheng X."/>
        </authorList>
    </citation>
    <scope>NUCLEOTIDE SEQUENCE [LARGE SCALE GENOMIC DNA]</scope>
    <source>
        <strain evidence="7">FJAT-25496</strain>
    </source>
</reference>
<dbReference type="EMBL" id="CP042593">
    <property type="protein sequence ID" value="QED49029.1"/>
    <property type="molecule type" value="Genomic_DNA"/>
</dbReference>
<dbReference type="Proteomes" id="UP000321555">
    <property type="component" value="Chromosome"/>
</dbReference>
<dbReference type="GO" id="GO:0017004">
    <property type="term" value="P:cytochrome complex assembly"/>
    <property type="evidence" value="ECO:0007669"/>
    <property type="project" value="UniProtKB-KW"/>
</dbReference>
<evidence type="ECO:0000256" key="1">
    <source>
        <dbReference type="ARBA" id="ARBA00022448"/>
    </source>
</evidence>
<dbReference type="STRING" id="1742359.GCA_001439625_02792"/>
<dbReference type="GO" id="GO:0022857">
    <property type="term" value="F:transmembrane transporter activity"/>
    <property type="evidence" value="ECO:0007669"/>
    <property type="project" value="InterPro"/>
</dbReference>
<evidence type="ECO:0000256" key="4">
    <source>
        <dbReference type="ARBA" id="ARBA00022840"/>
    </source>
</evidence>
<name>A0A5B8ZBI5_CYTDA</name>
<dbReference type="GO" id="GO:0005524">
    <property type="term" value="F:ATP binding"/>
    <property type="evidence" value="ECO:0007669"/>
    <property type="project" value="UniProtKB-KW"/>
</dbReference>
<keyword evidence="4 6" id="KW-0067">ATP-binding</keyword>
<dbReference type="CDD" id="cd03230">
    <property type="entry name" value="ABC_DR_subfamily_A"/>
    <property type="match status" value="1"/>
</dbReference>
<feature type="domain" description="ABC transporter" evidence="5">
    <location>
        <begin position="2"/>
        <end position="230"/>
    </location>
</feature>
<dbReference type="GO" id="GO:0016887">
    <property type="term" value="F:ATP hydrolysis activity"/>
    <property type="evidence" value="ECO:0007669"/>
    <property type="project" value="InterPro"/>
</dbReference>
<dbReference type="InterPro" id="IPR027417">
    <property type="entry name" value="P-loop_NTPase"/>
</dbReference>
<keyword evidence="7" id="KW-1185">Reference proteome</keyword>
<evidence type="ECO:0000256" key="3">
    <source>
        <dbReference type="ARBA" id="ARBA00022748"/>
    </source>
</evidence>